<accession>A0A8J3V2E2</accession>
<dbReference type="SMART" id="SM00331">
    <property type="entry name" value="PP2C_SIG"/>
    <property type="match status" value="1"/>
</dbReference>
<dbReference type="RefSeq" id="WP_203946263.1">
    <property type="nucleotide sequence ID" value="NZ_BOOR01000033.1"/>
</dbReference>
<evidence type="ECO:0000313" key="3">
    <source>
        <dbReference type="Proteomes" id="UP000605992"/>
    </source>
</evidence>
<gene>
    <name evidence="2" type="ORF">Pth03_44760</name>
</gene>
<dbReference type="GO" id="GO:0004722">
    <property type="term" value="F:protein serine/threonine phosphatase activity"/>
    <property type="evidence" value="ECO:0007669"/>
    <property type="project" value="InterPro"/>
</dbReference>
<dbReference type="InterPro" id="IPR015655">
    <property type="entry name" value="PP2C"/>
</dbReference>
<comment type="caution">
    <text evidence="2">The sequence shown here is derived from an EMBL/GenBank/DDBJ whole genome shotgun (WGS) entry which is preliminary data.</text>
</comment>
<dbReference type="InterPro" id="IPR001932">
    <property type="entry name" value="PPM-type_phosphatase-like_dom"/>
</dbReference>
<dbReference type="InterPro" id="IPR036457">
    <property type="entry name" value="PPM-type-like_dom_sf"/>
</dbReference>
<dbReference type="PROSITE" id="PS51746">
    <property type="entry name" value="PPM_2"/>
    <property type="match status" value="1"/>
</dbReference>
<evidence type="ECO:0000313" key="2">
    <source>
        <dbReference type="EMBL" id="GII56087.1"/>
    </source>
</evidence>
<dbReference type="Gene3D" id="3.60.40.10">
    <property type="entry name" value="PPM-type phosphatase domain"/>
    <property type="match status" value="1"/>
</dbReference>
<proteinExistence type="predicted"/>
<dbReference type="Proteomes" id="UP000605992">
    <property type="component" value="Unassembled WGS sequence"/>
</dbReference>
<keyword evidence="3" id="KW-1185">Reference proteome</keyword>
<sequence length="241" mass="25806">MTIVVEAAARTHVGLVRKRNEDCLYAGRSLFAVADGLGGHVSGDTASATVIETLEPYDRQFVPEDLPDVLGRMVSVANTALRRQIETAPELAGMATTLVAMLRSGTTAVVANVGDSRAYLLRGSRDRASRLNQITEDHIYGNLVAAAGNVPNLPARLSRFLDGRIDGRSPDLTACDLRPEDRFLLCSDGLSAVVPIELIHEAMRAPTGPEETADRLITLANDRGGPDNISVIVIDVRAKPI</sequence>
<protein>
    <recommendedName>
        <fullName evidence="1">PPM-type phosphatase domain-containing protein</fullName>
    </recommendedName>
</protein>
<organism evidence="2 3">
    <name type="scientific">Planotetraspora thailandica</name>
    <dbReference type="NCBI Taxonomy" id="487172"/>
    <lineage>
        <taxon>Bacteria</taxon>
        <taxon>Bacillati</taxon>
        <taxon>Actinomycetota</taxon>
        <taxon>Actinomycetes</taxon>
        <taxon>Streptosporangiales</taxon>
        <taxon>Streptosporangiaceae</taxon>
        <taxon>Planotetraspora</taxon>
    </lineage>
</organism>
<reference evidence="2" key="1">
    <citation type="submission" date="2021-01" db="EMBL/GenBank/DDBJ databases">
        <title>Whole genome shotgun sequence of Planotetraspora thailandica NBRC 104271.</title>
        <authorList>
            <person name="Komaki H."/>
            <person name="Tamura T."/>
        </authorList>
    </citation>
    <scope>NUCLEOTIDE SEQUENCE</scope>
    <source>
        <strain evidence="2">NBRC 104271</strain>
    </source>
</reference>
<dbReference type="EMBL" id="BOOR01000033">
    <property type="protein sequence ID" value="GII56087.1"/>
    <property type="molecule type" value="Genomic_DNA"/>
</dbReference>
<dbReference type="SMART" id="SM00332">
    <property type="entry name" value="PP2Cc"/>
    <property type="match status" value="1"/>
</dbReference>
<dbReference type="CDD" id="cd00143">
    <property type="entry name" value="PP2Cc"/>
    <property type="match status" value="1"/>
</dbReference>
<dbReference type="PANTHER" id="PTHR47992">
    <property type="entry name" value="PROTEIN PHOSPHATASE"/>
    <property type="match status" value="1"/>
</dbReference>
<name>A0A8J3V2E2_9ACTN</name>
<dbReference type="SUPFAM" id="SSF81606">
    <property type="entry name" value="PP2C-like"/>
    <property type="match status" value="1"/>
</dbReference>
<dbReference type="Pfam" id="PF13672">
    <property type="entry name" value="PP2C_2"/>
    <property type="match status" value="1"/>
</dbReference>
<evidence type="ECO:0000259" key="1">
    <source>
        <dbReference type="PROSITE" id="PS51746"/>
    </source>
</evidence>
<feature type="domain" description="PPM-type phosphatase" evidence="1">
    <location>
        <begin position="3"/>
        <end position="236"/>
    </location>
</feature>
<dbReference type="AlphaFoldDB" id="A0A8J3V2E2"/>